<protein>
    <submittedName>
        <fullName evidence="1">Uncharacterized protein</fullName>
    </submittedName>
</protein>
<name>A0A9P0F1E3_BEMTA</name>
<proteinExistence type="predicted"/>
<evidence type="ECO:0000313" key="2">
    <source>
        <dbReference type="Proteomes" id="UP001152759"/>
    </source>
</evidence>
<organism evidence="1 2">
    <name type="scientific">Bemisia tabaci</name>
    <name type="common">Sweetpotato whitefly</name>
    <name type="synonym">Aleurodes tabaci</name>
    <dbReference type="NCBI Taxonomy" id="7038"/>
    <lineage>
        <taxon>Eukaryota</taxon>
        <taxon>Metazoa</taxon>
        <taxon>Ecdysozoa</taxon>
        <taxon>Arthropoda</taxon>
        <taxon>Hexapoda</taxon>
        <taxon>Insecta</taxon>
        <taxon>Pterygota</taxon>
        <taxon>Neoptera</taxon>
        <taxon>Paraneoptera</taxon>
        <taxon>Hemiptera</taxon>
        <taxon>Sternorrhyncha</taxon>
        <taxon>Aleyrodoidea</taxon>
        <taxon>Aleyrodidae</taxon>
        <taxon>Aleyrodinae</taxon>
        <taxon>Bemisia</taxon>
    </lineage>
</organism>
<keyword evidence="2" id="KW-1185">Reference proteome</keyword>
<sequence>MVNVPTSGSRCGITRRNSSAFAMGLIYFDISDVLKTCAILLVGLCAVGCEDFGKDPSWYQYSTVATTTFSNQITELAGGTIINKQLRLERHMSPYLVRDDLIIDRSGELIIDPGVELRFSPMIGITVRGVLTAQAKVYPYQWHYLPCFGGVERGVY</sequence>
<reference evidence="1" key="1">
    <citation type="submission" date="2021-12" db="EMBL/GenBank/DDBJ databases">
        <authorList>
            <person name="King R."/>
        </authorList>
    </citation>
    <scope>NUCLEOTIDE SEQUENCE</scope>
</reference>
<accession>A0A9P0F1E3</accession>
<dbReference type="EMBL" id="OU963864">
    <property type="protein sequence ID" value="CAH0387763.1"/>
    <property type="molecule type" value="Genomic_DNA"/>
</dbReference>
<evidence type="ECO:0000313" key="1">
    <source>
        <dbReference type="EMBL" id="CAH0387763.1"/>
    </source>
</evidence>
<gene>
    <name evidence="1" type="ORF">BEMITA_LOCUS6735</name>
</gene>
<dbReference type="Proteomes" id="UP001152759">
    <property type="component" value="Chromosome 3"/>
</dbReference>
<dbReference type="AlphaFoldDB" id="A0A9P0F1E3"/>